<evidence type="ECO:0000313" key="2">
    <source>
        <dbReference type="EMBL" id="CAA9234652.1"/>
    </source>
</evidence>
<dbReference type="EMBL" id="CADCTC010000076">
    <property type="protein sequence ID" value="CAA9234652.1"/>
    <property type="molecule type" value="Genomic_DNA"/>
</dbReference>
<dbReference type="AlphaFoldDB" id="A0A6J4HUX5"/>
<gene>
    <name evidence="2" type="ORF">AVDCRST_MAG77-1315</name>
</gene>
<sequence length="106" mass="11414">MSNTSDLAESADTQENGEDVAPAASARDTMVSVAELEDLGKRYAMDSDLADALRAGFREVKRAPGEAKRLGTLLHGLARKHESDAHHTAEEVGRVIGAIQRQRGEE</sequence>
<proteinExistence type="predicted"/>
<reference evidence="2" key="1">
    <citation type="submission" date="2020-02" db="EMBL/GenBank/DDBJ databases">
        <authorList>
            <person name="Meier V. D."/>
        </authorList>
    </citation>
    <scope>NUCLEOTIDE SEQUENCE</scope>
    <source>
        <strain evidence="2">AVDCRST_MAG77</strain>
    </source>
</reference>
<organism evidence="2">
    <name type="scientific">uncultured Chloroflexota bacterium</name>
    <dbReference type="NCBI Taxonomy" id="166587"/>
    <lineage>
        <taxon>Bacteria</taxon>
        <taxon>Bacillati</taxon>
        <taxon>Chloroflexota</taxon>
        <taxon>environmental samples</taxon>
    </lineage>
</organism>
<feature type="compositionally biased region" description="Polar residues" evidence="1">
    <location>
        <begin position="1"/>
        <end position="14"/>
    </location>
</feature>
<evidence type="ECO:0000256" key="1">
    <source>
        <dbReference type="SAM" id="MobiDB-lite"/>
    </source>
</evidence>
<feature type="region of interest" description="Disordered" evidence="1">
    <location>
        <begin position="1"/>
        <end position="27"/>
    </location>
</feature>
<accession>A0A6J4HUX5</accession>
<name>A0A6J4HUX5_9CHLR</name>
<protein>
    <submittedName>
        <fullName evidence="2">Uncharacterized protein</fullName>
    </submittedName>
</protein>